<sequence length="72" mass="7412">MLADGGDAVPYGDGHVVNTTAISVTSTWASGDLISTAADLEKFVKALFSGKVVPPAELEPMFTVPDVQAAFS</sequence>
<name>A0ABN2FI57_9ACTN</name>
<dbReference type="InterPro" id="IPR012338">
    <property type="entry name" value="Beta-lactam/transpept-like"/>
</dbReference>
<dbReference type="Proteomes" id="UP001500064">
    <property type="component" value="Unassembled WGS sequence"/>
</dbReference>
<dbReference type="EMBL" id="BAAAMU010000037">
    <property type="protein sequence ID" value="GAA1646829.1"/>
    <property type="molecule type" value="Genomic_DNA"/>
</dbReference>
<accession>A0ABN2FI57</accession>
<proteinExistence type="predicted"/>
<keyword evidence="2" id="KW-1185">Reference proteome</keyword>
<dbReference type="Gene3D" id="3.40.710.10">
    <property type="entry name" value="DD-peptidase/beta-lactamase superfamily"/>
    <property type="match status" value="1"/>
</dbReference>
<gene>
    <name evidence="1" type="ORF">GCM10009733_049910</name>
</gene>
<evidence type="ECO:0000313" key="1">
    <source>
        <dbReference type="EMBL" id="GAA1646829.1"/>
    </source>
</evidence>
<dbReference type="SUPFAM" id="SSF56601">
    <property type="entry name" value="beta-lactamase/transpeptidase-like"/>
    <property type="match status" value="1"/>
</dbReference>
<organism evidence="1 2">
    <name type="scientific">Nonomuraea maheshkhaliensis</name>
    <dbReference type="NCBI Taxonomy" id="419590"/>
    <lineage>
        <taxon>Bacteria</taxon>
        <taxon>Bacillati</taxon>
        <taxon>Actinomycetota</taxon>
        <taxon>Actinomycetes</taxon>
        <taxon>Streptosporangiales</taxon>
        <taxon>Streptosporangiaceae</taxon>
        <taxon>Nonomuraea</taxon>
    </lineage>
</organism>
<evidence type="ECO:0000313" key="2">
    <source>
        <dbReference type="Proteomes" id="UP001500064"/>
    </source>
</evidence>
<comment type="caution">
    <text evidence="1">The sequence shown here is derived from an EMBL/GenBank/DDBJ whole genome shotgun (WGS) entry which is preliminary data.</text>
</comment>
<protein>
    <submittedName>
        <fullName evidence="1">Uncharacterized protein</fullName>
    </submittedName>
</protein>
<reference evidence="1 2" key="1">
    <citation type="journal article" date="2019" name="Int. J. Syst. Evol. Microbiol.">
        <title>The Global Catalogue of Microorganisms (GCM) 10K type strain sequencing project: providing services to taxonomists for standard genome sequencing and annotation.</title>
        <authorList>
            <consortium name="The Broad Institute Genomics Platform"/>
            <consortium name="The Broad Institute Genome Sequencing Center for Infectious Disease"/>
            <person name="Wu L."/>
            <person name="Ma J."/>
        </authorList>
    </citation>
    <scope>NUCLEOTIDE SEQUENCE [LARGE SCALE GENOMIC DNA]</scope>
    <source>
        <strain evidence="1 2">JCM 13929</strain>
    </source>
</reference>